<dbReference type="Pfam" id="PF02899">
    <property type="entry name" value="Phage_int_SAM_1"/>
    <property type="match status" value="1"/>
</dbReference>
<feature type="domain" description="Core-binding (CB)" evidence="12">
    <location>
        <begin position="1"/>
        <end position="83"/>
    </location>
</feature>
<dbReference type="Pfam" id="PF00589">
    <property type="entry name" value="Phage_integrase"/>
    <property type="match status" value="1"/>
</dbReference>
<comment type="subcellular location">
    <subcellularLocation>
        <location evidence="1 10">Cytoplasm</location>
    </subcellularLocation>
</comment>
<evidence type="ECO:0000256" key="7">
    <source>
        <dbReference type="ARBA" id="ARBA00023125"/>
    </source>
</evidence>
<comment type="function">
    <text evidence="10">Site-specific tyrosine recombinase, which acts by catalyzing the cutting and rejoining of the recombining DNA molecules. The XerC-XerD complex is essential to convert dimers of the bacterial chromosome into monomers to permit their segregation at cell division. It also contributes to the segregational stability of plasmids.</text>
</comment>
<dbReference type="InterPro" id="IPR011932">
    <property type="entry name" value="Recomb_XerD"/>
</dbReference>
<evidence type="ECO:0000259" key="11">
    <source>
        <dbReference type="PROSITE" id="PS51898"/>
    </source>
</evidence>
<dbReference type="RefSeq" id="WP_127352175.1">
    <property type="nucleotide sequence ID" value="NZ_CP034791.1"/>
</dbReference>
<dbReference type="GO" id="GO:0006313">
    <property type="term" value="P:DNA transposition"/>
    <property type="evidence" value="ECO:0007669"/>
    <property type="project" value="UniProtKB-UniRule"/>
</dbReference>
<evidence type="ECO:0000256" key="8">
    <source>
        <dbReference type="ARBA" id="ARBA00023172"/>
    </source>
</evidence>
<evidence type="ECO:0000256" key="6">
    <source>
        <dbReference type="ARBA" id="ARBA00022908"/>
    </source>
</evidence>
<keyword evidence="5 10" id="KW-0159">Chromosome partition</keyword>
<dbReference type="GO" id="GO:0005737">
    <property type="term" value="C:cytoplasm"/>
    <property type="evidence" value="ECO:0007669"/>
    <property type="project" value="UniProtKB-SubCell"/>
</dbReference>
<evidence type="ECO:0000256" key="9">
    <source>
        <dbReference type="ARBA" id="ARBA00023306"/>
    </source>
</evidence>
<dbReference type="SUPFAM" id="SSF47823">
    <property type="entry name" value="lambda integrase-like, N-terminal domain"/>
    <property type="match status" value="1"/>
</dbReference>
<dbReference type="EMBL" id="CP034791">
    <property type="protein sequence ID" value="AZT90787.1"/>
    <property type="molecule type" value="Genomic_DNA"/>
</dbReference>
<dbReference type="InterPro" id="IPR011010">
    <property type="entry name" value="DNA_brk_join_enz"/>
</dbReference>
<dbReference type="InterPro" id="IPR050090">
    <property type="entry name" value="Tyrosine_recombinase_XerCD"/>
</dbReference>
<dbReference type="Gene3D" id="1.10.443.10">
    <property type="entry name" value="Intergrase catalytic core"/>
    <property type="match status" value="1"/>
</dbReference>
<dbReference type="GO" id="GO:0051301">
    <property type="term" value="P:cell division"/>
    <property type="evidence" value="ECO:0007669"/>
    <property type="project" value="UniProtKB-KW"/>
</dbReference>
<dbReference type="NCBIfam" id="NF001399">
    <property type="entry name" value="PRK00283.1"/>
    <property type="match status" value="1"/>
</dbReference>
<dbReference type="PROSITE" id="PS51900">
    <property type="entry name" value="CB"/>
    <property type="match status" value="1"/>
</dbReference>
<keyword evidence="7 10" id="KW-0238">DNA-binding</keyword>
<feature type="active site" description="O-(3'-phospho-DNA)-tyrosine intermediate" evidence="10">
    <location>
        <position position="272"/>
    </location>
</feature>
<dbReference type="InterPro" id="IPR044068">
    <property type="entry name" value="CB"/>
</dbReference>
<dbReference type="Proteomes" id="UP000282930">
    <property type="component" value="Chromosome"/>
</dbReference>
<dbReference type="NCBIfam" id="TIGR02225">
    <property type="entry name" value="recomb_XerD"/>
    <property type="match status" value="1"/>
</dbReference>
<dbReference type="PROSITE" id="PS51898">
    <property type="entry name" value="TYR_RECOMBINASE"/>
    <property type="match status" value="1"/>
</dbReference>
<comment type="similarity">
    <text evidence="10">Belongs to the 'phage' integrase family. XerC subfamily.</text>
</comment>
<keyword evidence="6 10" id="KW-0229">DNA integration</keyword>
<keyword evidence="9 10" id="KW-0131">Cell cycle</keyword>
<proteinExistence type="inferred from homology"/>
<keyword evidence="4 10" id="KW-0132">Cell division</keyword>
<feature type="active site" evidence="10">
    <location>
        <position position="240"/>
    </location>
</feature>
<organism evidence="13 14">
    <name type="scientific">Caldicellulosiruptor changbaiensis</name>
    <dbReference type="NCBI Taxonomy" id="1222016"/>
    <lineage>
        <taxon>Bacteria</taxon>
        <taxon>Bacillati</taxon>
        <taxon>Bacillota</taxon>
        <taxon>Bacillota incertae sedis</taxon>
        <taxon>Caldicellulosiruptorales</taxon>
        <taxon>Caldicellulosiruptoraceae</taxon>
        <taxon>Caldicellulosiruptor</taxon>
    </lineage>
</organism>
<dbReference type="InterPro" id="IPR004107">
    <property type="entry name" value="Integrase_SAM-like_N"/>
</dbReference>
<dbReference type="PANTHER" id="PTHR30349">
    <property type="entry name" value="PHAGE INTEGRASE-RELATED"/>
    <property type="match status" value="1"/>
</dbReference>
<comment type="similarity">
    <text evidence="2">Belongs to the 'phage' integrase family. XerD subfamily.</text>
</comment>
<dbReference type="KEGG" id="ccha:ELD05_09130"/>
<feature type="active site" evidence="10">
    <location>
        <position position="237"/>
    </location>
</feature>
<accession>A0A3T0D6S4</accession>
<protein>
    <recommendedName>
        <fullName evidence="10">Tyrosine recombinase XerC</fullName>
    </recommendedName>
</protein>
<dbReference type="InterPro" id="IPR002104">
    <property type="entry name" value="Integrase_catalytic"/>
</dbReference>
<dbReference type="CDD" id="cd00798">
    <property type="entry name" value="INT_XerDC_C"/>
    <property type="match status" value="1"/>
</dbReference>
<feature type="active site" evidence="10">
    <location>
        <position position="167"/>
    </location>
</feature>
<dbReference type="InterPro" id="IPR013762">
    <property type="entry name" value="Integrase-like_cat_sf"/>
</dbReference>
<evidence type="ECO:0000256" key="10">
    <source>
        <dbReference type="HAMAP-Rule" id="MF_01808"/>
    </source>
</evidence>
<dbReference type="PANTHER" id="PTHR30349:SF81">
    <property type="entry name" value="TYROSINE RECOMBINASE XERC"/>
    <property type="match status" value="1"/>
</dbReference>
<evidence type="ECO:0000256" key="2">
    <source>
        <dbReference type="ARBA" id="ARBA00010450"/>
    </source>
</evidence>
<keyword evidence="14" id="KW-1185">Reference proteome</keyword>
<dbReference type="HAMAP" id="MF_01808">
    <property type="entry name" value="Recomb_XerC_XerD"/>
    <property type="match status" value="1"/>
</dbReference>
<evidence type="ECO:0000256" key="1">
    <source>
        <dbReference type="ARBA" id="ARBA00004496"/>
    </source>
</evidence>
<gene>
    <name evidence="13" type="primary">xerD</name>
    <name evidence="10" type="synonym">xerC</name>
    <name evidence="13" type="ORF">ELD05_09130</name>
</gene>
<evidence type="ECO:0000259" key="12">
    <source>
        <dbReference type="PROSITE" id="PS51900"/>
    </source>
</evidence>
<dbReference type="GO" id="GO:0003677">
    <property type="term" value="F:DNA binding"/>
    <property type="evidence" value="ECO:0007669"/>
    <property type="project" value="UniProtKB-UniRule"/>
</dbReference>
<sequence>MKIVEAFYEHLCQKQRFSQNTVMSYLRDIKKYIEFLDNIGMKIEDTSQATIITYIINMQKSGKSNSTIARAIVSLKVFYEFLKDRNIVDIGKIEIDPPKLERTPPQILTKDEVEKLLSCPREDDIKGIRDKAMLELLYATGIRVSELIGLNLSDINLEHGYIICRNKKRDRIIPIGSYAIEAVEKYLNYSRPYLARNKEQEALFLNFNGARMTRQGFWKIVKFYANVAGINKEITPHILRHSFATHLIENGADVRAVQQMLGHADISTTQRYLQVANVKLKEVYQKAHPRA</sequence>
<dbReference type="Gene3D" id="1.10.150.130">
    <property type="match status" value="1"/>
</dbReference>
<dbReference type="GO" id="GO:0007059">
    <property type="term" value="P:chromosome segregation"/>
    <property type="evidence" value="ECO:0007669"/>
    <property type="project" value="UniProtKB-UniRule"/>
</dbReference>
<evidence type="ECO:0000256" key="3">
    <source>
        <dbReference type="ARBA" id="ARBA00022490"/>
    </source>
</evidence>
<keyword evidence="3 10" id="KW-0963">Cytoplasm</keyword>
<dbReference type="SUPFAM" id="SSF56349">
    <property type="entry name" value="DNA breaking-rejoining enzymes"/>
    <property type="match status" value="1"/>
</dbReference>
<keyword evidence="8 10" id="KW-0233">DNA recombination</keyword>
<evidence type="ECO:0000313" key="13">
    <source>
        <dbReference type="EMBL" id="AZT90787.1"/>
    </source>
</evidence>
<feature type="domain" description="Tyr recombinase" evidence="11">
    <location>
        <begin position="103"/>
        <end position="285"/>
    </location>
</feature>
<dbReference type="GO" id="GO:0009037">
    <property type="term" value="F:tyrosine-based site-specific recombinase activity"/>
    <property type="evidence" value="ECO:0007669"/>
    <property type="project" value="UniProtKB-UniRule"/>
</dbReference>
<dbReference type="InterPro" id="IPR010998">
    <property type="entry name" value="Integrase_recombinase_N"/>
</dbReference>
<evidence type="ECO:0000256" key="4">
    <source>
        <dbReference type="ARBA" id="ARBA00022618"/>
    </source>
</evidence>
<feature type="active site" evidence="10">
    <location>
        <position position="143"/>
    </location>
</feature>
<evidence type="ECO:0000313" key="14">
    <source>
        <dbReference type="Proteomes" id="UP000282930"/>
    </source>
</evidence>
<evidence type="ECO:0000256" key="5">
    <source>
        <dbReference type="ARBA" id="ARBA00022829"/>
    </source>
</evidence>
<dbReference type="InterPro" id="IPR023009">
    <property type="entry name" value="Tyrosine_recombinase_XerC/XerD"/>
</dbReference>
<name>A0A3T0D6S4_9FIRM</name>
<reference evidence="13 14" key="1">
    <citation type="submission" date="2018-12" db="EMBL/GenBank/DDBJ databases">
        <title>Genome sequence from the cellulolytic species, Caldicellulosiruptor changbaiensis.</title>
        <authorList>
            <person name="Blumer-Schuette S.E."/>
            <person name="Mendoza C."/>
        </authorList>
    </citation>
    <scope>NUCLEOTIDE SEQUENCE [LARGE SCALE GENOMIC DNA]</scope>
    <source>
        <strain evidence="13 14">CBS-Z</strain>
    </source>
</reference>
<comment type="subunit">
    <text evidence="10">Forms a cyclic heterotetrameric complex composed of two molecules of XerC and two molecules of XerD.</text>
</comment>
<dbReference type="AlphaFoldDB" id="A0A3T0D6S4"/>
<dbReference type="NCBIfam" id="NF040815">
    <property type="entry name" value="recomb_XerA_Arch"/>
    <property type="match status" value="1"/>
</dbReference>
<feature type="active site" evidence="10">
    <location>
        <position position="263"/>
    </location>
</feature>